<dbReference type="InterPro" id="IPR058627">
    <property type="entry name" value="MdtA-like_C"/>
</dbReference>
<keyword evidence="9" id="KW-1185">Reference proteome</keyword>
<proteinExistence type="inferred from homology"/>
<dbReference type="InterPro" id="IPR058625">
    <property type="entry name" value="MdtA-like_BSH"/>
</dbReference>
<sequence>MKARLIAVLCMSAFLVGCGSEPDVPEATPVGIGVYELTESEIRQQWNVVGRTQAVESVAIRARTEGEVTEVLVQRGGRVDAGDVLFRLNDDMAREQVGRAEAQVNSWRSANTLAQRNFQRGLELRAEGYLSIADLDRLRNEAEQAESALADAEAALRQSRLNLDYTVIRAPISGRAGDTRVTLGDLVSPASGALLEIIDPDPIRVQFQLTDREFAQVSNMRDQTQSTIGLETYMLLDGYQRHPFPGTIEFVDIVVQETTGTVAATATFANPAETLLPGQFVTLLIERSESTPGLLVPEQAVQRNQLGPFVMQVGPDGTVSQRQLTLGPRYGSAWQVEDGLQVGDLVVVEGLQKIRPDMPTQLSFYDRDPETGLLAPREMIQP</sequence>
<dbReference type="GO" id="GO:0046677">
    <property type="term" value="P:response to antibiotic"/>
    <property type="evidence" value="ECO:0007669"/>
    <property type="project" value="TreeGrafter"/>
</dbReference>
<name>A0AAE3G5B0_9GAMM</name>
<organism evidence="8 9">
    <name type="scientific">Natronocella acetinitrilica</name>
    <dbReference type="NCBI Taxonomy" id="414046"/>
    <lineage>
        <taxon>Bacteria</taxon>
        <taxon>Pseudomonadati</taxon>
        <taxon>Pseudomonadota</taxon>
        <taxon>Gammaproteobacteria</taxon>
        <taxon>Chromatiales</taxon>
        <taxon>Ectothiorhodospiraceae</taxon>
        <taxon>Natronocella</taxon>
    </lineage>
</organism>
<evidence type="ECO:0000259" key="6">
    <source>
        <dbReference type="Pfam" id="PF25944"/>
    </source>
</evidence>
<dbReference type="EMBL" id="JALJXV010000006">
    <property type="protein sequence ID" value="MCP1675647.1"/>
    <property type="molecule type" value="Genomic_DNA"/>
</dbReference>
<keyword evidence="3" id="KW-0175">Coiled coil</keyword>
<dbReference type="PANTHER" id="PTHR30158">
    <property type="entry name" value="ACRA/E-RELATED COMPONENT OF DRUG EFFLUX TRANSPORTER"/>
    <property type="match status" value="1"/>
</dbReference>
<accession>A0AAE3G5B0</accession>
<dbReference type="NCBIfam" id="TIGR01730">
    <property type="entry name" value="RND_mfp"/>
    <property type="match status" value="1"/>
</dbReference>
<dbReference type="Gene3D" id="1.10.287.470">
    <property type="entry name" value="Helix hairpin bin"/>
    <property type="match status" value="1"/>
</dbReference>
<dbReference type="Gene3D" id="2.40.30.170">
    <property type="match status" value="1"/>
</dbReference>
<dbReference type="Pfam" id="PF25944">
    <property type="entry name" value="Beta-barrel_RND"/>
    <property type="match status" value="1"/>
</dbReference>
<feature type="domain" description="Multidrug resistance protein MdtA-like alpha-helical hairpin" evidence="4">
    <location>
        <begin position="99"/>
        <end position="166"/>
    </location>
</feature>
<dbReference type="InterPro" id="IPR006143">
    <property type="entry name" value="RND_pump_MFP"/>
</dbReference>
<dbReference type="Pfam" id="PF25917">
    <property type="entry name" value="BSH_RND"/>
    <property type="match status" value="1"/>
</dbReference>
<dbReference type="Proteomes" id="UP001205843">
    <property type="component" value="Unassembled WGS sequence"/>
</dbReference>
<comment type="similarity">
    <text evidence="2">Belongs to the membrane fusion protein (MFP) (TC 8.A.1) family.</text>
</comment>
<dbReference type="GO" id="GO:0015721">
    <property type="term" value="P:bile acid and bile salt transport"/>
    <property type="evidence" value="ECO:0007669"/>
    <property type="project" value="TreeGrafter"/>
</dbReference>
<dbReference type="Pfam" id="PF25876">
    <property type="entry name" value="HH_MFP_RND"/>
    <property type="match status" value="1"/>
</dbReference>
<feature type="domain" description="Multidrug resistance protein MdtA-like barrel-sandwich hybrid" evidence="5">
    <location>
        <begin position="57"/>
        <end position="190"/>
    </location>
</feature>
<evidence type="ECO:0000256" key="3">
    <source>
        <dbReference type="SAM" id="Coils"/>
    </source>
</evidence>
<dbReference type="PROSITE" id="PS51257">
    <property type="entry name" value="PROKAR_LIPOPROTEIN"/>
    <property type="match status" value="1"/>
</dbReference>
<evidence type="ECO:0000256" key="1">
    <source>
        <dbReference type="ARBA" id="ARBA00004519"/>
    </source>
</evidence>
<gene>
    <name evidence="8" type="ORF">J2T57_002797</name>
</gene>
<feature type="domain" description="Multidrug resistance protein MdtA-like C-terminal permuted SH3" evidence="7">
    <location>
        <begin position="294"/>
        <end position="353"/>
    </location>
</feature>
<dbReference type="PANTHER" id="PTHR30158:SF3">
    <property type="entry name" value="MULTIDRUG EFFLUX PUMP SUBUNIT ACRA-RELATED"/>
    <property type="match status" value="1"/>
</dbReference>
<dbReference type="InterPro" id="IPR058626">
    <property type="entry name" value="MdtA-like_b-barrel"/>
</dbReference>
<feature type="domain" description="Multidrug resistance protein MdtA-like beta-barrel" evidence="6">
    <location>
        <begin position="202"/>
        <end position="286"/>
    </location>
</feature>
<evidence type="ECO:0000259" key="4">
    <source>
        <dbReference type="Pfam" id="PF25876"/>
    </source>
</evidence>
<reference evidence="8" key="1">
    <citation type="submission" date="2022-03" db="EMBL/GenBank/DDBJ databases">
        <title>Genomic Encyclopedia of Type Strains, Phase III (KMG-III): the genomes of soil and plant-associated and newly described type strains.</title>
        <authorList>
            <person name="Whitman W."/>
        </authorList>
    </citation>
    <scope>NUCLEOTIDE SEQUENCE</scope>
    <source>
        <strain evidence="8">ANL 6-2</strain>
    </source>
</reference>
<dbReference type="Pfam" id="PF25967">
    <property type="entry name" value="RND-MFP_C"/>
    <property type="match status" value="1"/>
</dbReference>
<comment type="caution">
    <text evidence="8">The sequence shown here is derived from an EMBL/GenBank/DDBJ whole genome shotgun (WGS) entry which is preliminary data.</text>
</comment>
<evidence type="ECO:0000313" key="8">
    <source>
        <dbReference type="EMBL" id="MCP1675647.1"/>
    </source>
</evidence>
<evidence type="ECO:0000259" key="5">
    <source>
        <dbReference type="Pfam" id="PF25917"/>
    </source>
</evidence>
<dbReference type="SUPFAM" id="SSF111369">
    <property type="entry name" value="HlyD-like secretion proteins"/>
    <property type="match status" value="1"/>
</dbReference>
<feature type="coiled-coil region" evidence="3">
    <location>
        <begin position="135"/>
        <end position="162"/>
    </location>
</feature>
<dbReference type="AlphaFoldDB" id="A0AAE3G5B0"/>
<evidence type="ECO:0000313" key="9">
    <source>
        <dbReference type="Proteomes" id="UP001205843"/>
    </source>
</evidence>
<dbReference type="Gene3D" id="2.40.420.20">
    <property type="match status" value="1"/>
</dbReference>
<comment type="subcellular location">
    <subcellularLocation>
        <location evidence="1">Cell inner membrane</location>
        <topology evidence="1">Lipid-anchor</topology>
    </subcellularLocation>
</comment>
<evidence type="ECO:0000256" key="2">
    <source>
        <dbReference type="ARBA" id="ARBA00009477"/>
    </source>
</evidence>
<dbReference type="InterPro" id="IPR058624">
    <property type="entry name" value="MdtA-like_HH"/>
</dbReference>
<dbReference type="GO" id="GO:0005886">
    <property type="term" value="C:plasma membrane"/>
    <property type="evidence" value="ECO:0007669"/>
    <property type="project" value="TreeGrafter"/>
</dbReference>
<evidence type="ECO:0000259" key="7">
    <source>
        <dbReference type="Pfam" id="PF25967"/>
    </source>
</evidence>
<protein>
    <submittedName>
        <fullName evidence="8">Membrane fusion protein (Multidrug efflux system)</fullName>
    </submittedName>
</protein>
<dbReference type="Gene3D" id="2.40.50.100">
    <property type="match status" value="1"/>
</dbReference>
<dbReference type="GO" id="GO:0022857">
    <property type="term" value="F:transmembrane transporter activity"/>
    <property type="evidence" value="ECO:0007669"/>
    <property type="project" value="InterPro"/>
</dbReference>
<dbReference type="RefSeq" id="WP_253479267.1">
    <property type="nucleotide sequence ID" value="NZ_JALJXV010000006.1"/>
</dbReference>